<evidence type="ECO:0000256" key="2">
    <source>
        <dbReference type="ARBA" id="ARBA00012387"/>
    </source>
</evidence>
<evidence type="ECO:0000256" key="7">
    <source>
        <dbReference type="ARBA" id="ARBA00047343"/>
    </source>
</evidence>
<dbReference type="GO" id="GO:0004475">
    <property type="term" value="F:mannose-1-phosphate guanylyltransferase (GTP) activity"/>
    <property type="evidence" value="ECO:0007669"/>
    <property type="project" value="UniProtKB-EC"/>
</dbReference>
<proteinExistence type="inferred from homology"/>
<evidence type="ECO:0000259" key="11">
    <source>
        <dbReference type="Pfam" id="PF22640"/>
    </source>
</evidence>
<keyword evidence="6" id="KW-0342">GTP-binding</keyword>
<dbReference type="InterPro" id="IPR001538">
    <property type="entry name" value="Man6P_isomerase-2_C"/>
</dbReference>
<keyword evidence="13" id="KW-1185">Reference proteome</keyword>
<dbReference type="InterPro" id="IPR029044">
    <property type="entry name" value="Nucleotide-diphossugar_trans"/>
</dbReference>
<evidence type="ECO:0000256" key="6">
    <source>
        <dbReference type="ARBA" id="ARBA00023134"/>
    </source>
</evidence>
<dbReference type="InterPro" id="IPR006375">
    <property type="entry name" value="Man1P_GuaTrfase/Man6P_Isoase"/>
</dbReference>
<dbReference type="Pfam" id="PF00483">
    <property type="entry name" value="NTP_transferase"/>
    <property type="match status" value="1"/>
</dbReference>
<dbReference type="PANTHER" id="PTHR46390:SF1">
    <property type="entry name" value="MANNOSE-1-PHOSPHATE GUANYLYLTRANSFERASE"/>
    <property type="match status" value="1"/>
</dbReference>
<dbReference type="GO" id="GO:0005525">
    <property type="term" value="F:GTP binding"/>
    <property type="evidence" value="ECO:0007669"/>
    <property type="project" value="UniProtKB-KW"/>
</dbReference>
<evidence type="ECO:0000256" key="8">
    <source>
        <dbReference type="RuleBase" id="RU004190"/>
    </source>
</evidence>
<gene>
    <name evidence="12" type="ORF">P6N53_06380</name>
</gene>
<dbReference type="Gene3D" id="3.90.550.10">
    <property type="entry name" value="Spore Coat Polysaccharide Biosynthesis Protein SpsA, Chain A"/>
    <property type="match status" value="1"/>
</dbReference>
<dbReference type="InterPro" id="IPR005835">
    <property type="entry name" value="NTP_transferase_dom"/>
</dbReference>
<dbReference type="InterPro" id="IPR054566">
    <property type="entry name" value="ManC/GMP-like_b-helix"/>
</dbReference>
<evidence type="ECO:0000313" key="12">
    <source>
        <dbReference type="EMBL" id="MDO7786847.1"/>
    </source>
</evidence>
<feature type="domain" description="Nucleotidyl transferase" evidence="9">
    <location>
        <begin position="2"/>
        <end position="271"/>
    </location>
</feature>
<dbReference type="SUPFAM" id="SSF53448">
    <property type="entry name" value="Nucleotide-diphospho-sugar transferases"/>
    <property type="match status" value="1"/>
</dbReference>
<dbReference type="InterPro" id="IPR051161">
    <property type="entry name" value="Mannose-6P_isomerase_type2"/>
</dbReference>
<protein>
    <recommendedName>
        <fullName evidence="2">mannose-1-phosphate guanylyltransferase</fullName>
        <ecNumber evidence="2">2.7.7.13</ecNumber>
    </recommendedName>
</protein>
<dbReference type="Gene3D" id="2.60.120.10">
    <property type="entry name" value="Jelly Rolls"/>
    <property type="match status" value="1"/>
</dbReference>
<dbReference type="InterPro" id="IPR049577">
    <property type="entry name" value="GMPP_N"/>
</dbReference>
<dbReference type="EMBL" id="JARPTC010000008">
    <property type="protein sequence ID" value="MDO7786847.1"/>
    <property type="molecule type" value="Genomic_DNA"/>
</dbReference>
<reference evidence="12" key="1">
    <citation type="journal article" date="2023" name="J. Hazard. Mater.">
        <title>Anaerobic biodegradation of pyrene and benzo[a]pyrene by a new sulfate-reducing Desulforamulus aquiferis strain DSA.</title>
        <authorList>
            <person name="Zhang Z."/>
            <person name="Sun J."/>
            <person name="Gong X."/>
            <person name="Wang C."/>
            <person name="Wang H."/>
        </authorList>
    </citation>
    <scope>NUCLEOTIDE SEQUENCE</scope>
    <source>
        <strain evidence="12">DSA</strain>
    </source>
</reference>
<evidence type="ECO:0000256" key="5">
    <source>
        <dbReference type="ARBA" id="ARBA00022741"/>
    </source>
</evidence>
<dbReference type="NCBIfam" id="TIGR01479">
    <property type="entry name" value="GMP_PMI"/>
    <property type="match status" value="1"/>
</dbReference>
<sequence length="459" mass="52753">MKVIILAGGNGTRLWPLSRTNYPKQFLKLKDMNKSIFQMTLDRSLKLTALNDIYIITNEKYKFLVMGQIEELGYEASKNNILIEPLGKNTLPAIYYGVKEIQREKDEVVVVFPSDHLIKDEASFTDTIFKGIGLTNNYLVTFGVKPNKPHTGYGYIKPGQVIGEGSKVDEFKEKPEYLSAQLYLEKGYLWNSGMFMFRTDVFAEEIKKYSPIIYNLFNNNDLKDFFEAVPSISIDFGIMEKSQRIAVIPMDVKWSDLGSFDSFYEEFPKDKNGNINFGKDNLVESKNNLIYTDNDKVVALIGVNDLIVIDEKDALLICKKDNAQKVKKVVEKLKSSGDPRLDNHLTTYRPWGSYTILEEGLFYKIKRITVLPDKKLSYQLHHHRSEHWIVVKGTAKVTVEGEEFFVRSGESTYVKTGFKHRLENPGKVNLEVIEVQLGEYLEENDIVRIDDDFGRNSNY</sequence>
<feature type="domain" description="Mannose-6-phosphate isomerase type II C-terminal" evidence="10">
    <location>
        <begin position="340"/>
        <end position="451"/>
    </location>
</feature>
<evidence type="ECO:0000313" key="13">
    <source>
        <dbReference type="Proteomes" id="UP001172911"/>
    </source>
</evidence>
<dbReference type="GO" id="GO:0009298">
    <property type="term" value="P:GDP-mannose biosynthetic process"/>
    <property type="evidence" value="ECO:0007669"/>
    <property type="project" value="TreeGrafter"/>
</dbReference>
<name>A0AAW7ZC01_9FIRM</name>
<feature type="domain" description="MannoseP isomerase/GMP-like beta-helix" evidence="11">
    <location>
        <begin position="282"/>
        <end position="333"/>
    </location>
</feature>
<evidence type="ECO:0000259" key="9">
    <source>
        <dbReference type="Pfam" id="PF00483"/>
    </source>
</evidence>
<dbReference type="PANTHER" id="PTHR46390">
    <property type="entry name" value="MANNOSE-1-PHOSPHATE GUANYLYLTRANSFERASE"/>
    <property type="match status" value="1"/>
</dbReference>
<organism evidence="12 13">
    <name type="scientific">Desulforamulus aquiferis</name>
    <dbReference type="NCBI Taxonomy" id="1397668"/>
    <lineage>
        <taxon>Bacteria</taxon>
        <taxon>Bacillati</taxon>
        <taxon>Bacillota</taxon>
        <taxon>Clostridia</taxon>
        <taxon>Eubacteriales</taxon>
        <taxon>Peptococcaceae</taxon>
        <taxon>Desulforamulus</taxon>
    </lineage>
</organism>
<evidence type="ECO:0000259" key="10">
    <source>
        <dbReference type="Pfam" id="PF01050"/>
    </source>
</evidence>
<dbReference type="FunFam" id="2.60.120.10:FF:000032">
    <property type="entry name" value="Mannose-1-phosphate guanylyltransferase/mannose-6-phosphate isomerase"/>
    <property type="match status" value="1"/>
</dbReference>
<keyword evidence="12" id="KW-0413">Isomerase</keyword>
<comment type="caution">
    <text evidence="12">The sequence shown here is derived from an EMBL/GenBank/DDBJ whole genome shotgun (WGS) entry which is preliminary data.</text>
</comment>
<dbReference type="RefSeq" id="WP_304541964.1">
    <property type="nucleotide sequence ID" value="NZ_JARPTC010000008.1"/>
</dbReference>
<keyword evidence="3 12" id="KW-0808">Transferase</keyword>
<dbReference type="FunFam" id="3.90.550.10:FF:000046">
    <property type="entry name" value="Mannose-1-phosphate guanylyltransferase (GDP)"/>
    <property type="match status" value="1"/>
</dbReference>
<dbReference type="CDD" id="cd02509">
    <property type="entry name" value="GDP-M1P_Guanylyltransferase"/>
    <property type="match status" value="1"/>
</dbReference>
<dbReference type="SUPFAM" id="SSF51182">
    <property type="entry name" value="RmlC-like cupins"/>
    <property type="match status" value="1"/>
</dbReference>
<reference evidence="12" key="2">
    <citation type="submission" date="2023-03" db="EMBL/GenBank/DDBJ databases">
        <authorList>
            <person name="Zhang Z."/>
        </authorList>
    </citation>
    <scope>NUCLEOTIDE SEQUENCE</scope>
    <source>
        <strain evidence="12">DSA</strain>
    </source>
</reference>
<dbReference type="EC" id="2.7.7.13" evidence="2"/>
<dbReference type="Pfam" id="PF22640">
    <property type="entry name" value="ManC_GMP_beta-helix"/>
    <property type="match status" value="1"/>
</dbReference>
<dbReference type="GO" id="GO:0000271">
    <property type="term" value="P:polysaccharide biosynthetic process"/>
    <property type="evidence" value="ECO:0007669"/>
    <property type="project" value="InterPro"/>
</dbReference>
<dbReference type="AlphaFoldDB" id="A0AAW7ZC01"/>
<comment type="similarity">
    <text evidence="1 8">Belongs to the mannose-6-phosphate isomerase type 2 family.</text>
</comment>
<evidence type="ECO:0000256" key="4">
    <source>
        <dbReference type="ARBA" id="ARBA00022695"/>
    </source>
</evidence>
<dbReference type="Proteomes" id="UP001172911">
    <property type="component" value="Unassembled WGS sequence"/>
</dbReference>
<comment type="catalytic activity">
    <reaction evidence="7">
        <text>alpha-D-mannose 1-phosphate + GTP + H(+) = GDP-alpha-D-mannose + diphosphate</text>
        <dbReference type="Rhea" id="RHEA:15229"/>
        <dbReference type="ChEBI" id="CHEBI:15378"/>
        <dbReference type="ChEBI" id="CHEBI:33019"/>
        <dbReference type="ChEBI" id="CHEBI:37565"/>
        <dbReference type="ChEBI" id="CHEBI:57527"/>
        <dbReference type="ChEBI" id="CHEBI:58409"/>
        <dbReference type="EC" id="2.7.7.13"/>
    </reaction>
</comment>
<dbReference type="InterPro" id="IPR011051">
    <property type="entry name" value="RmlC_Cupin_sf"/>
</dbReference>
<keyword evidence="5" id="KW-0547">Nucleotide-binding</keyword>
<keyword evidence="4 12" id="KW-0548">Nucleotidyltransferase</keyword>
<dbReference type="InterPro" id="IPR014710">
    <property type="entry name" value="RmlC-like_jellyroll"/>
</dbReference>
<dbReference type="Pfam" id="PF01050">
    <property type="entry name" value="MannoseP_isomer"/>
    <property type="match status" value="1"/>
</dbReference>
<dbReference type="GO" id="GO:0016853">
    <property type="term" value="F:isomerase activity"/>
    <property type="evidence" value="ECO:0007669"/>
    <property type="project" value="UniProtKB-KW"/>
</dbReference>
<evidence type="ECO:0000256" key="3">
    <source>
        <dbReference type="ARBA" id="ARBA00022679"/>
    </source>
</evidence>
<evidence type="ECO:0000256" key="1">
    <source>
        <dbReference type="ARBA" id="ARBA00006115"/>
    </source>
</evidence>
<accession>A0AAW7ZC01</accession>
<dbReference type="CDD" id="cd02213">
    <property type="entry name" value="cupin_PMI_typeII_C"/>
    <property type="match status" value="1"/>
</dbReference>